<organism evidence="5 6">
    <name type="scientific">Marasmiellus scandens</name>
    <dbReference type="NCBI Taxonomy" id="2682957"/>
    <lineage>
        <taxon>Eukaryota</taxon>
        <taxon>Fungi</taxon>
        <taxon>Dikarya</taxon>
        <taxon>Basidiomycota</taxon>
        <taxon>Agaricomycotina</taxon>
        <taxon>Agaricomycetes</taxon>
        <taxon>Agaricomycetidae</taxon>
        <taxon>Agaricales</taxon>
        <taxon>Marasmiineae</taxon>
        <taxon>Omphalotaceae</taxon>
        <taxon>Marasmiellus</taxon>
    </lineage>
</organism>
<keyword evidence="1" id="KW-0547">Nucleotide-binding</keyword>
<dbReference type="InterPro" id="IPR027417">
    <property type="entry name" value="P-loop_NTPase"/>
</dbReference>
<dbReference type="SUPFAM" id="SSF52540">
    <property type="entry name" value="P-loop containing nucleoside triphosphate hydrolases"/>
    <property type="match status" value="2"/>
</dbReference>
<protein>
    <recommendedName>
        <fullName evidence="4">AIG1-type G domain-containing protein</fullName>
    </recommendedName>
</protein>
<dbReference type="PANTHER" id="PTHR32046:SF12">
    <property type="entry name" value="AIG1-TYPE G DOMAIN-CONTAINING PROTEIN"/>
    <property type="match status" value="1"/>
</dbReference>
<name>A0ABR1JDR5_9AGAR</name>
<feature type="coiled-coil region" evidence="2">
    <location>
        <begin position="307"/>
        <end position="344"/>
    </location>
</feature>
<feature type="domain" description="AIG1-type G" evidence="4">
    <location>
        <begin position="70"/>
        <end position="215"/>
    </location>
</feature>
<evidence type="ECO:0000259" key="4">
    <source>
        <dbReference type="Pfam" id="PF04548"/>
    </source>
</evidence>
<dbReference type="Proteomes" id="UP001498398">
    <property type="component" value="Unassembled WGS sequence"/>
</dbReference>
<dbReference type="InterPro" id="IPR006703">
    <property type="entry name" value="G_AIG1"/>
</dbReference>
<evidence type="ECO:0000313" key="6">
    <source>
        <dbReference type="Proteomes" id="UP001498398"/>
    </source>
</evidence>
<dbReference type="PANTHER" id="PTHR32046">
    <property type="entry name" value="G DOMAIN-CONTAINING PROTEIN"/>
    <property type="match status" value="1"/>
</dbReference>
<dbReference type="Gene3D" id="3.40.50.300">
    <property type="entry name" value="P-loop containing nucleotide triphosphate hydrolases"/>
    <property type="match status" value="1"/>
</dbReference>
<feature type="compositionally biased region" description="Polar residues" evidence="3">
    <location>
        <begin position="1"/>
        <end position="29"/>
    </location>
</feature>
<sequence length="564" mass="62308">MLTNPNPTTGSPSATNPNKSTDPNKNANGTDSDLDTDSDDDDNQPTINDVPSLRNGIIKTVKNIGKVEFTILVVGETGVGKSSVLEFIANVLAGNSISDYNFSIIDQANESGGSGMNSQTNSAKLYSFTSQNGVVIRILDTPGLADTRGIEQDEKHKKSIANVIAQSITTVNAVIILANGTVPRITVGTDYALSTLSAIFPRSLANNIAFMFTNVSSPLSWNFAQDTVPPVLKNAPQFLLDNPLALQKKYLSLKDSPNTTKQLKRDMRAAVQAGEEKGLFMLVRMFDWLDGLTAQPTKEILSLYDQAQEIETQINNTLAQMDQAALKRQEIQNAMKELDTAKSNMDIYRTYETTARRKVKVQKATQNHNTLCSVPECYSNCHIHCYLNFTLDPAGLRGCTAMQPTEETCNVSGCGHPRDRHRHYNVIWEDEEQTQNIVDEDMKKKFMNAKSEKEKKENLQQLLQSSLDTLTGLIESSTEELATLASKYADLSLSGSFSGQVEKAVKMLEQNHKAMEEKGVDKVTLDKVQKSLDEMKRKLDLLRKAQKENEGVLRRIVNKVTGSS</sequence>
<keyword evidence="6" id="KW-1185">Reference proteome</keyword>
<feature type="coiled-coil region" evidence="2">
    <location>
        <begin position="498"/>
        <end position="548"/>
    </location>
</feature>
<dbReference type="InterPro" id="IPR025662">
    <property type="entry name" value="Sigma_54_int_dom_ATP-bd_1"/>
</dbReference>
<keyword evidence="2" id="KW-0175">Coiled coil</keyword>
<dbReference type="Pfam" id="PF04548">
    <property type="entry name" value="AIG1"/>
    <property type="match status" value="1"/>
</dbReference>
<gene>
    <name evidence="5" type="ORF">VKT23_010056</name>
</gene>
<dbReference type="EMBL" id="JBANRG010000018">
    <property type="protein sequence ID" value="KAK7458148.1"/>
    <property type="molecule type" value="Genomic_DNA"/>
</dbReference>
<reference evidence="5 6" key="1">
    <citation type="submission" date="2024-01" db="EMBL/GenBank/DDBJ databases">
        <title>A draft genome for the cacao thread blight pathogen Marasmiellus scandens.</title>
        <authorList>
            <person name="Baruah I.K."/>
            <person name="Leung J."/>
            <person name="Bukari Y."/>
            <person name="Amoako-Attah I."/>
            <person name="Meinhardt L.W."/>
            <person name="Bailey B.A."/>
            <person name="Cohen S.P."/>
        </authorList>
    </citation>
    <scope>NUCLEOTIDE SEQUENCE [LARGE SCALE GENOMIC DNA]</scope>
    <source>
        <strain evidence="5 6">GH-19</strain>
    </source>
</reference>
<evidence type="ECO:0000256" key="2">
    <source>
        <dbReference type="SAM" id="Coils"/>
    </source>
</evidence>
<proteinExistence type="predicted"/>
<accession>A0ABR1JDR5</accession>
<dbReference type="CDD" id="cd00882">
    <property type="entry name" value="Ras_like_GTPase"/>
    <property type="match status" value="1"/>
</dbReference>
<feature type="region of interest" description="Disordered" evidence="3">
    <location>
        <begin position="1"/>
        <end position="51"/>
    </location>
</feature>
<comment type="caution">
    <text evidence="5">The sequence shown here is derived from an EMBL/GenBank/DDBJ whole genome shotgun (WGS) entry which is preliminary data.</text>
</comment>
<feature type="compositionally biased region" description="Acidic residues" evidence="3">
    <location>
        <begin position="32"/>
        <end position="43"/>
    </location>
</feature>
<evidence type="ECO:0000313" key="5">
    <source>
        <dbReference type="EMBL" id="KAK7458148.1"/>
    </source>
</evidence>
<evidence type="ECO:0000256" key="1">
    <source>
        <dbReference type="ARBA" id="ARBA00022741"/>
    </source>
</evidence>
<dbReference type="PROSITE" id="PS00675">
    <property type="entry name" value="SIGMA54_INTERACT_1"/>
    <property type="match status" value="1"/>
</dbReference>
<evidence type="ECO:0000256" key="3">
    <source>
        <dbReference type="SAM" id="MobiDB-lite"/>
    </source>
</evidence>